<organism evidence="6 7">
    <name type="scientific">Photobacterium leiognathi subsp. mandapamensis</name>
    <name type="common">Photobacterium mandapamensis</name>
    <dbReference type="NCBI Taxonomy" id="48408"/>
    <lineage>
        <taxon>Bacteria</taxon>
        <taxon>Pseudomonadati</taxon>
        <taxon>Pseudomonadota</taxon>
        <taxon>Gammaproteobacteria</taxon>
        <taxon>Vibrionales</taxon>
        <taxon>Vibrionaceae</taxon>
        <taxon>Photobacterium</taxon>
    </lineage>
</organism>
<dbReference type="CDD" id="cd17923">
    <property type="entry name" value="DEXHc_Hrq1-like"/>
    <property type="match status" value="1"/>
</dbReference>
<protein>
    <submittedName>
        <fullName evidence="6">DEAD/DEAH box helicase</fullName>
    </submittedName>
</protein>
<dbReference type="SMART" id="SM00490">
    <property type="entry name" value="HELICc"/>
    <property type="match status" value="1"/>
</dbReference>
<dbReference type="SMART" id="SM00487">
    <property type="entry name" value="DEXDc"/>
    <property type="match status" value="1"/>
</dbReference>
<dbReference type="GO" id="GO:0003676">
    <property type="term" value="F:nucleic acid binding"/>
    <property type="evidence" value="ECO:0007669"/>
    <property type="project" value="InterPro"/>
</dbReference>
<evidence type="ECO:0000259" key="5">
    <source>
        <dbReference type="PROSITE" id="PS51194"/>
    </source>
</evidence>
<dbReference type="InterPro" id="IPR011545">
    <property type="entry name" value="DEAD/DEAH_box_helicase_dom"/>
</dbReference>
<evidence type="ECO:0000256" key="1">
    <source>
        <dbReference type="ARBA" id="ARBA00022741"/>
    </source>
</evidence>
<dbReference type="InterPro" id="IPR027417">
    <property type="entry name" value="P-loop_NTPase"/>
</dbReference>
<dbReference type="InterPro" id="IPR014001">
    <property type="entry name" value="Helicase_ATP-bd"/>
</dbReference>
<gene>
    <name evidence="6" type="ORF">C0W93_00505</name>
</gene>
<dbReference type="Pfam" id="PF00270">
    <property type="entry name" value="DEAD"/>
    <property type="match status" value="1"/>
</dbReference>
<proteinExistence type="predicted"/>
<feature type="coiled-coil region" evidence="3">
    <location>
        <begin position="559"/>
        <end position="586"/>
    </location>
</feature>
<dbReference type="Proteomes" id="UP000240530">
    <property type="component" value="Unassembled WGS sequence"/>
</dbReference>
<accession>A0A2T3KZB5</accession>
<evidence type="ECO:0000256" key="3">
    <source>
        <dbReference type="SAM" id="Coils"/>
    </source>
</evidence>
<keyword evidence="6" id="KW-0347">Helicase</keyword>
<reference evidence="6 7" key="1">
    <citation type="submission" date="2018-03" db="EMBL/GenBank/DDBJ databases">
        <title>Whole genome sequencing of Histamine producing bacteria.</title>
        <authorList>
            <person name="Butler K."/>
        </authorList>
    </citation>
    <scope>NUCLEOTIDE SEQUENCE [LARGE SCALE GENOMIC DNA]</scope>
    <source>
        <strain evidence="6 7">Res.4.1</strain>
    </source>
</reference>
<name>A0A2T3KZB5_PHOLD</name>
<keyword evidence="2" id="KW-0067">ATP-binding</keyword>
<keyword evidence="1" id="KW-0547">Nucleotide-binding</keyword>
<evidence type="ECO:0000256" key="2">
    <source>
        <dbReference type="ARBA" id="ARBA00022840"/>
    </source>
</evidence>
<sequence length="2144" mass="241109">MPSAINFTSLYQDLSLVTSQAVINRLQLKSTPLRKFLEREFQVKFGKGNDFFAQPVFEATFGWEPAPKTENLIGLKEAGFLASSLVSNLAYPPMPIPENEKQLADYEARNIDESRWAGDIQEDYTWPVDRPPYQHQINAWRHLSANDVKSVVVTSGTGSGKTECFLIPLLNDLAKQAALSSAPLVGTQAIFLYPLNALINSQKERLSAWTRGFGGKVRFALYNGETPETPEPKNKENASFSSNSALELVTCRRDIWSSPPPILVTNATMLEYMLVRQKDEDILAKSQGKLKWIVLDEAHTYVGSQAAEISLLLRRVMHAYGVEPDQVRFVATSATIGDKTKQEETNQQLQEFLAKLAGVNLNQVKVVNGRRLIPDIDESQKDDHFLYEHAKSLESGKLFEYLCAFPTFRTLRGKLTSEPLTLEEIAATIWPEKTDTLKQSDLENALKIMDLAVTAYPNGDEKSEQAFLPVRAHIFHRAQRGFWACVDPQCCNKKGTELENGWKFGMVYTHEKTHCEGECGAPVFELTHCSDCGTPSLSAAKTTADGGVKLIEGRESDLLDDYADEIEHSEDENEELETEFEANLQIFAREDAMGNAHDKSGCSQVFIDSKSNRISDTYSDGLLSIFYNQNERSQGVRCACCNAVEYKPNVIFKRGILGAPFLMGTLVPAMLRHVPSENPDDMKGKRLITFTDSRQGTARFSAKMQLDSERNWARSVIYKETLKAARSVFIPLDIQSMLDNIEMLKNLDAQGNASAISALQSLVDAKIASLKPKSHGWIEMRDELASREEIQLLSGEYLASLEDGAFKKELEKLPGEYAKRQERFESAKNVAHLFLLREFARRAKTANNLESMGLVQLRYPAIDSLIEDDITSFEWRNLGFSLQDLKDYLKICLDFYVRENTLINIDSDAIHWMGARIMPRLLKEPGYEFKDKYERKACFRFPSVNKGIQHRLVRLLEIASGREAKVEEGTFNDILRFVWETLTRKLEILTPATPRLEMISGAELTGYELSLDKSVAFAPIEKAWLCPITHRWLDTTFKGLSPYTKGSSTREDVECSPALYLDIAHPDLSLLDESPTKIRSWLNQNETVLAHKESGRWSDISDKVIAGVQFVRAAEHSAQQESEQLKKLEKAFKKDHLNVLSCSTTMEMGVDIGSLSMVAMNNVPPSTSNYLQRAGRAGRRKESTALALTFCKSTPHGERVFAEPKWPFTTPIRVPKVSLDSTVIVQRHINAFLLAQYLKMEKKKSQNLMTMQAGAFYLGQSGFSPVDGFVDWLYDSAEKNESVLSGIRTLKFDSAYASFPDSSLIEDARKCIDSAKDKWLLRYETLKHQLDNAQGSDNGATKKLERQLKRIERDYLLAQLADSGFLPGYGFPTGVVQLITENRSERSTKDDNKQQARKAYPSRGLAVALREYAPGSEIVKDGAVYQSQGLQLNWKMPFSQNEIQQEQLLQYQWECRHCGSLGIEPYKEEGKSKRCPDCDSVSLVWSEFIIPSGFVVDYNKPLHNNYVQPNYAGYREGKPAIKGEEWQPISHEGLGRFRVSNEGTIFHYNDGNGGGYALCWCCGRAEALAVEKTPQGSYRLASEPKIHSEHKRLQGLKINGQVHCDTWGVKYSQIGKASKEIETPFILGYPQKTAMFELQLKDPHSFTWISDEKLIYTLGVAIRQMYALERGITTQELGVTVKKKKTELGEEVTSLFIYDLATQGAGFSSAIPEYLTKLWVGLIAYLEKCPSKCAAACHSCLLDYDTQHSVKKLDRMHLLAFLNESGLLDLLSLADDKKYFGSSSAAELLNAQQALTRIGTACSDASFFIHDIDWEWGDWSIKEHLLSLKSKGIPVKIYLSQKAAESIDSDLAWEICRTLPISKVDIYKLVDPVRLELSALPVMKVELSGGDKWFAVSNETSVSADSNWGKDASGCLVSGKSVNVEVVAEPFDIEAIARNSGLNENSTIIEDLNSLRGSVDEFGRRFSDLLERHIPEFKSKVSARIDSIIYSDKYVVSPLSVVLVNQVLSAFKKRYGAFSAEIHTAHPKQNADYSPRCIAHNFPSGDELNEFVYESAKSFNTEVYSECFASDDLPHSRIMVIQLNDGSVVKVLLDHGMGYWCKGRDYWDYRFDFRDVYSEAVSVDEWNFNLVDADKDTYIAVKMS</sequence>
<dbReference type="PANTHER" id="PTHR47957">
    <property type="entry name" value="ATP-DEPENDENT HELICASE HRQ1"/>
    <property type="match status" value="1"/>
</dbReference>
<dbReference type="InterPro" id="IPR001650">
    <property type="entry name" value="Helicase_C-like"/>
</dbReference>
<dbReference type="PANTHER" id="PTHR47957:SF3">
    <property type="entry name" value="ATP-DEPENDENT HELICASE HRQ1"/>
    <property type="match status" value="1"/>
</dbReference>
<dbReference type="PROSITE" id="PS51192">
    <property type="entry name" value="HELICASE_ATP_BIND_1"/>
    <property type="match status" value="1"/>
</dbReference>
<dbReference type="GO" id="GO:0006289">
    <property type="term" value="P:nucleotide-excision repair"/>
    <property type="evidence" value="ECO:0007669"/>
    <property type="project" value="TreeGrafter"/>
</dbReference>
<dbReference type="InterPro" id="IPR018973">
    <property type="entry name" value="MZB"/>
</dbReference>
<dbReference type="GO" id="GO:0043138">
    <property type="term" value="F:3'-5' DNA helicase activity"/>
    <property type="evidence" value="ECO:0007669"/>
    <property type="project" value="TreeGrafter"/>
</dbReference>
<dbReference type="GO" id="GO:0005524">
    <property type="term" value="F:ATP binding"/>
    <property type="evidence" value="ECO:0007669"/>
    <property type="project" value="UniProtKB-KW"/>
</dbReference>
<evidence type="ECO:0000313" key="6">
    <source>
        <dbReference type="EMBL" id="PSV13461.1"/>
    </source>
</evidence>
<evidence type="ECO:0000259" key="4">
    <source>
        <dbReference type="PROSITE" id="PS51192"/>
    </source>
</evidence>
<dbReference type="Pfam" id="PF09369">
    <property type="entry name" value="MZB"/>
    <property type="match status" value="1"/>
</dbReference>
<dbReference type="PROSITE" id="PS51194">
    <property type="entry name" value="HELICASE_CTER"/>
    <property type="match status" value="1"/>
</dbReference>
<keyword evidence="3" id="KW-0175">Coiled coil</keyword>
<dbReference type="Gene3D" id="3.40.50.300">
    <property type="entry name" value="P-loop containing nucleotide triphosphate hydrolases"/>
    <property type="match status" value="2"/>
</dbReference>
<dbReference type="GO" id="GO:0036297">
    <property type="term" value="P:interstrand cross-link repair"/>
    <property type="evidence" value="ECO:0007669"/>
    <property type="project" value="TreeGrafter"/>
</dbReference>
<comment type="caution">
    <text evidence="6">The sequence shown here is derived from an EMBL/GenBank/DDBJ whole genome shotgun (WGS) entry which is preliminary data.</text>
</comment>
<dbReference type="Pfam" id="PF00271">
    <property type="entry name" value="Helicase_C"/>
    <property type="match status" value="1"/>
</dbReference>
<keyword evidence="6" id="KW-0378">Hydrolase</keyword>
<evidence type="ECO:0000313" key="7">
    <source>
        <dbReference type="Proteomes" id="UP000240530"/>
    </source>
</evidence>
<dbReference type="EMBL" id="PYNS01000001">
    <property type="protein sequence ID" value="PSV13461.1"/>
    <property type="molecule type" value="Genomic_DNA"/>
</dbReference>
<dbReference type="SUPFAM" id="SSF52540">
    <property type="entry name" value="P-loop containing nucleoside triphosphate hydrolases"/>
    <property type="match status" value="1"/>
</dbReference>
<feature type="domain" description="Helicase ATP-binding" evidence="4">
    <location>
        <begin position="142"/>
        <end position="354"/>
    </location>
</feature>
<feature type="domain" description="Helicase C-terminal" evidence="5">
    <location>
        <begin position="1070"/>
        <end position="1218"/>
    </location>
</feature>